<dbReference type="Pfam" id="PF02518">
    <property type="entry name" value="HATPase_c"/>
    <property type="match status" value="1"/>
</dbReference>
<comment type="subcellular location">
    <subcellularLocation>
        <location evidence="2">Cell inner membrane</location>
        <topology evidence="2">Multi-pass membrane protein</topology>
    </subcellularLocation>
</comment>
<dbReference type="Gene3D" id="3.30.450.20">
    <property type="entry name" value="PAS domain"/>
    <property type="match status" value="2"/>
</dbReference>
<accession>A0A1G8Q7J9</accession>
<evidence type="ECO:0000256" key="12">
    <source>
        <dbReference type="ARBA" id="ARBA00022989"/>
    </source>
</evidence>
<dbReference type="STRING" id="89065.SAMN05216605_12033"/>
<evidence type="ECO:0000256" key="4">
    <source>
        <dbReference type="ARBA" id="ARBA00022475"/>
    </source>
</evidence>
<keyword evidence="12 18" id="KW-1133">Transmembrane helix</keyword>
<evidence type="ECO:0000256" key="8">
    <source>
        <dbReference type="ARBA" id="ARBA00022692"/>
    </source>
</evidence>
<evidence type="ECO:0000256" key="6">
    <source>
        <dbReference type="ARBA" id="ARBA00022553"/>
    </source>
</evidence>
<comment type="catalytic activity">
    <reaction evidence="1">
        <text>ATP + protein L-histidine = ADP + protein N-phospho-L-histidine.</text>
        <dbReference type="EC" id="2.7.13.3"/>
    </reaction>
</comment>
<dbReference type="Pfam" id="PF02743">
    <property type="entry name" value="dCache_1"/>
    <property type="match status" value="1"/>
</dbReference>
<dbReference type="InterPro" id="IPR033479">
    <property type="entry name" value="dCache_1"/>
</dbReference>
<keyword evidence="21" id="KW-1185">Reference proteome</keyword>
<dbReference type="Proteomes" id="UP000182894">
    <property type="component" value="Unassembled WGS sequence"/>
</dbReference>
<evidence type="ECO:0000256" key="9">
    <source>
        <dbReference type="ARBA" id="ARBA00022741"/>
    </source>
</evidence>
<evidence type="ECO:0000256" key="7">
    <source>
        <dbReference type="ARBA" id="ARBA00022679"/>
    </source>
</evidence>
<evidence type="ECO:0000256" key="11">
    <source>
        <dbReference type="ARBA" id="ARBA00022840"/>
    </source>
</evidence>
<feature type="coiled-coil region" evidence="16">
    <location>
        <begin position="361"/>
        <end position="388"/>
    </location>
</feature>
<keyword evidence="16" id="KW-0175">Coiled coil</keyword>
<dbReference type="InterPro" id="IPR036097">
    <property type="entry name" value="HisK_dim/P_sf"/>
</dbReference>
<evidence type="ECO:0000256" key="1">
    <source>
        <dbReference type="ARBA" id="ARBA00000085"/>
    </source>
</evidence>
<dbReference type="SMART" id="SM00388">
    <property type="entry name" value="HisKA"/>
    <property type="match status" value="1"/>
</dbReference>
<evidence type="ECO:0000313" key="21">
    <source>
        <dbReference type="Proteomes" id="UP000182894"/>
    </source>
</evidence>
<dbReference type="CDD" id="cd00082">
    <property type="entry name" value="HisKA"/>
    <property type="match status" value="1"/>
</dbReference>
<keyword evidence="7" id="KW-0808">Transferase</keyword>
<keyword evidence="9" id="KW-0547">Nucleotide-binding</keyword>
<keyword evidence="5" id="KW-0997">Cell inner membrane</keyword>
<dbReference type="FunFam" id="3.30.450.20:FF:000127">
    <property type="entry name" value="C4-dicarboxylate transport sensor protein"/>
    <property type="match status" value="1"/>
</dbReference>
<dbReference type="Gene3D" id="1.10.287.130">
    <property type="match status" value="1"/>
</dbReference>
<dbReference type="EC" id="2.7.13.3" evidence="3"/>
<dbReference type="AlphaFoldDB" id="A0A1G8Q7J9"/>
<proteinExistence type="predicted"/>
<reference evidence="21" key="1">
    <citation type="submission" date="2016-10" db="EMBL/GenBank/DDBJ databases">
        <authorList>
            <person name="Varghese N."/>
            <person name="Submissions S."/>
        </authorList>
    </citation>
    <scope>NUCLEOTIDE SEQUENCE [LARGE SCALE GENOMIC DNA]</scope>
    <source>
        <strain evidence="21">ATCC 700689</strain>
    </source>
</reference>
<organism evidence="20 21">
    <name type="scientific">Pseudomonas abietaniphila</name>
    <dbReference type="NCBI Taxonomy" id="89065"/>
    <lineage>
        <taxon>Bacteria</taxon>
        <taxon>Pseudomonadati</taxon>
        <taxon>Pseudomonadota</taxon>
        <taxon>Gammaproteobacteria</taxon>
        <taxon>Pseudomonadales</taxon>
        <taxon>Pseudomonadaceae</taxon>
        <taxon>Pseudomonas</taxon>
    </lineage>
</organism>
<dbReference type="PROSITE" id="PS50109">
    <property type="entry name" value="HIS_KIN"/>
    <property type="match status" value="1"/>
</dbReference>
<feature type="transmembrane region" description="Helical" evidence="18">
    <location>
        <begin position="311"/>
        <end position="330"/>
    </location>
</feature>
<dbReference type="SMART" id="SM00387">
    <property type="entry name" value="HATPase_c"/>
    <property type="match status" value="1"/>
</dbReference>
<dbReference type="InterPro" id="IPR005467">
    <property type="entry name" value="His_kinase_dom"/>
</dbReference>
<dbReference type="InterPro" id="IPR004358">
    <property type="entry name" value="Sig_transdc_His_kin-like_C"/>
</dbReference>
<dbReference type="InterPro" id="IPR029151">
    <property type="entry name" value="Sensor-like_sf"/>
</dbReference>
<dbReference type="Gene3D" id="3.30.565.10">
    <property type="entry name" value="Histidine kinase-like ATPase, C-terminal domain"/>
    <property type="match status" value="1"/>
</dbReference>
<dbReference type="InterPro" id="IPR003594">
    <property type="entry name" value="HATPase_dom"/>
</dbReference>
<dbReference type="GO" id="GO:0000155">
    <property type="term" value="F:phosphorelay sensor kinase activity"/>
    <property type="evidence" value="ECO:0007669"/>
    <property type="project" value="InterPro"/>
</dbReference>
<sequence>MLAKRPAQTTLIRRLHAGIATDPPGDSMTSTSSLPRRPRWRSLALLALILAPLLWPLERLAEHYYRNELLSQNRQTLDLYVANLLGTLHRYETLPQILGDLPGLRATLANPQDSAAQNNANQLLMNISQQTGAEVIYLMAPNGDTLAASNWDKRDSFVGRNFAFRPYFSNAMAGNLGRFFGLGTTSAKRGYFFAAAVREGNTVIGVLVVKVDLDLTETLWGKTPEQLLVTDHNGVVILTSNPNWRFRATRPLSEEEKQAIVAIQPYPTRDPRPLQLDDNGWLTQTQHIDETGWSVSILAPKVLVSRPVRTVVAIGGATLLVVMLLLGIMMQRRRHYLDRINFEGKARRDLEVRVVERTADLEGLNRRLRQEVLEREHAQQELFRAQDELVQAGKLSALGTMSASISHELNQPLAAIRSYAENAEVLLDHQRTDDARGNLKLISELTGRMASIIAHLRAFARRDRHAPESVALQPALDDALALLAKRRRAMDVELIRDLPDATLWVQAGETRLRQVLGNLLANALDALTEKGPPRKLWISAEHNAEGVNLYIRDNGPGFSREALEHAREPFFTTKTRTQGLGLGLAICDTLMRALGGELLFANHPEGGALLTLRMRTGASGVSLQPPEDLSA</sequence>
<evidence type="ECO:0000256" key="18">
    <source>
        <dbReference type="SAM" id="Phobius"/>
    </source>
</evidence>
<evidence type="ECO:0000256" key="10">
    <source>
        <dbReference type="ARBA" id="ARBA00022777"/>
    </source>
</evidence>
<dbReference type="PIRSF" id="PIRSF036431">
    <property type="entry name" value="STHK_DctB"/>
    <property type="match status" value="1"/>
</dbReference>
<dbReference type="PRINTS" id="PR00344">
    <property type="entry name" value="BCTRLSENSOR"/>
</dbReference>
<dbReference type="SUPFAM" id="SSF55874">
    <property type="entry name" value="ATPase domain of HSP90 chaperone/DNA topoisomerase II/histidine kinase"/>
    <property type="match status" value="1"/>
</dbReference>
<dbReference type="InterPro" id="IPR036890">
    <property type="entry name" value="HATPase_C_sf"/>
</dbReference>
<evidence type="ECO:0000313" key="20">
    <source>
        <dbReference type="EMBL" id="SDJ00455.1"/>
    </source>
</evidence>
<evidence type="ECO:0000256" key="15">
    <source>
        <dbReference type="ARBA" id="ARBA00073143"/>
    </source>
</evidence>
<gene>
    <name evidence="20" type="ORF">SAMN05216605_12033</name>
</gene>
<evidence type="ECO:0000256" key="14">
    <source>
        <dbReference type="ARBA" id="ARBA00023136"/>
    </source>
</evidence>
<dbReference type="GO" id="GO:0005524">
    <property type="term" value="F:ATP binding"/>
    <property type="evidence" value="ECO:0007669"/>
    <property type="project" value="UniProtKB-KW"/>
</dbReference>
<protein>
    <recommendedName>
        <fullName evidence="15">C4-dicarboxylate transport sensor protein DctB</fullName>
        <ecNumber evidence="3">2.7.13.3</ecNumber>
    </recommendedName>
</protein>
<evidence type="ECO:0000256" key="2">
    <source>
        <dbReference type="ARBA" id="ARBA00004429"/>
    </source>
</evidence>
<dbReference type="InterPro" id="IPR003661">
    <property type="entry name" value="HisK_dim/P_dom"/>
</dbReference>
<dbReference type="SUPFAM" id="SSF47384">
    <property type="entry name" value="Homodimeric domain of signal transducing histidine kinase"/>
    <property type="match status" value="1"/>
</dbReference>
<evidence type="ECO:0000259" key="19">
    <source>
        <dbReference type="PROSITE" id="PS50109"/>
    </source>
</evidence>
<keyword evidence="4" id="KW-1003">Cell membrane</keyword>
<keyword evidence="8 18" id="KW-0812">Transmembrane</keyword>
<evidence type="ECO:0000256" key="3">
    <source>
        <dbReference type="ARBA" id="ARBA00012438"/>
    </source>
</evidence>
<keyword evidence="10 20" id="KW-0418">Kinase</keyword>
<feature type="domain" description="Histidine kinase" evidence="19">
    <location>
        <begin position="404"/>
        <end position="618"/>
    </location>
</feature>
<keyword evidence="13" id="KW-0902">Two-component regulatory system</keyword>
<evidence type="ECO:0000256" key="5">
    <source>
        <dbReference type="ARBA" id="ARBA00022519"/>
    </source>
</evidence>
<feature type="region of interest" description="Disordered" evidence="17">
    <location>
        <begin position="15"/>
        <end position="35"/>
    </location>
</feature>
<evidence type="ECO:0000256" key="17">
    <source>
        <dbReference type="SAM" id="MobiDB-lite"/>
    </source>
</evidence>
<dbReference type="PANTHER" id="PTHR43065:SF46">
    <property type="entry name" value="C4-DICARBOXYLATE TRANSPORT SENSOR PROTEIN DCTB"/>
    <property type="match status" value="1"/>
</dbReference>
<evidence type="ECO:0000256" key="16">
    <source>
        <dbReference type="SAM" id="Coils"/>
    </source>
</evidence>
<dbReference type="InterPro" id="IPR017055">
    <property type="entry name" value="Sig_transdc_His_kinase_DctB"/>
</dbReference>
<dbReference type="EMBL" id="FNCO01000020">
    <property type="protein sequence ID" value="SDJ00455.1"/>
    <property type="molecule type" value="Genomic_DNA"/>
</dbReference>
<evidence type="ECO:0000256" key="13">
    <source>
        <dbReference type="ARBA" id="ARBA00023012"/>
    </source>
</evidence>
<keyword evidence="11" id="KW-0067">ATP-binding</keyword>
<name>A0A1G8Q7J9_9PSED</name>
<dbReference type="FunFam" id="1.10.287.130:FF:000049">
    <property type="entry name" value="C4-dicarboxylate transport sensor protein DctB"/>
    <property type="match status" value="1"/>
</dbReference>
<dbReference type="PANTHER" id="PTHR43065">
    <property type="entry name" value="SENSOR HISTIDINE KINASE"/>
    <property type="match status" value="1"/>
</dbReference>
<dbReference type="SUPFAM" id="SSF103190">
    <property type="entry name" value="Sensory domain-like"/>
    <property type="match status" value="1"/>
</dbReference>
<dbReference type="Gene3D" id="6.10.250.3020">
    <property type="match status" value="1"/>
</dbReference>
<dbReference type="Pfam" id="PF00512">
    <property type="entry name" value="HisKA"/>
    <property type="match status" value="1"/>
</dbReference>
<keyword evidence="6" id="KW-0597">Phosphoprotein</keyword>
<keyword evidence="14 18" id="KW-0472">Membrane</keyword>
<dbReference type="GO" id="GO:0005886">
    <property type="term" value="C:plasma membrane"/>
    <property type="evidence" value="ECO:0007669"/>
    <property type="project" value="UniProtKB-SubCell"/>
</dbReference>